<protein>
    <submittedName>
        <fullName evidence="1">N-acetylglutamate synthase</fullName>
    </submittedName>
</protein>
<evidence type="ECO:0000313" key="1">
    <source>
        <dbReference type="EMBL" id="MFD2561802.1"/>
    </source>
</evidence>
<dbReference type="EMBL" id="JBHULE010000004">
    <property type="protein sequence ID" value="MFD2561802.1"/>
    <property type="molecule type" value="Genomic_DNA"/>
</dbReference>
<dbReference type="InterPro" id="IPR058595">
    <property type="entry name" value="Avidin-like"/>
</dbReference>
<sequence length="111" mass="12890">MKINLNDKKFKSIDNSPNGEVDSQTIFHYRQNDDLVWATYCGGRIKLGTLIGKTNRNKIELFYQQLNLNDEFLTGCCDTLISIKNGKIRLNEHWQWTCKDFSKGTSLLEEI</sequence>
<reference evidence="2" key="1">
    <citation type="journal article" date="2019" name="Int. J. Syst. Evol. Microbiol.">
        <title>The Global Catalogue of Microorganisms (GCM) 10K type strain sequencing project: providing services to taxonomists for standard genome sequencing and annotation.</title>
        <authorList>
            <consortium name="The Broad Institute Genomics Platform"/>
            <consortium name="The Broad Institute Genome Sequencing Center for Infectious Disease"/>
            <person name="Wu L."/>
            <person name="Ma J."/>
        </authorList>
    </citation>
    <scope>NUCLEOTIDE SEQUENCE [LARGE SCALE GENOMIC DNA]</scope>
    <source>
        <strain evidence="2">KCTC 52274</strain>
    </source>
</reference>
<accession>A0ABW5LE66</accession>
<proteinExistence type="predicted"/>
<dbReference type="Proteomes" id="UP001597319">
    <property type="component" value="Unassembled WGS sequence"/>
</dbReference>
<evidence type="ECO:0000313" key="2">
    <source>
        <dbReference type="Proteomes" id="UP001597319"/>
    </source>
</evidence>
<dbReference type="Pfam" id="PF26421">
    <property type="entry name" value="Avidin_like"/>
    <property type="match status" value="1"/>
</dbReference>
<dbReference type="RefSeq" id="WP_378289839.1">
    <property type="nucleotide sequence ID" value="NZ_JBHULE010000004.1"/>
</dbReference>
<keyword evidence="2" id="KW-1185">Reference proteome</keyword>
<comment type="caution">
    <text evidence="1">The sequence shown here is derived from an EMBL/GenBank/DDBJ whole genome shotgun (WGS) entry which is preliminary data.</text>
</comment>
<name>A0ABW5LE66_9FLAO</name>
<organism evidence="1 2">
    <name type="scientific">Aquimarina rubra</name>
    <dbReference type="NCBI Taxonomy" id="1920033"/>
    <lineage>
        <taxon>Bacteria</taxon>
        <taxon>Pseudomonadati</taxon>
        <taxon>Bacteroidota</taxon>
        <taxon>Flavobacteriia</taxon>
        <taxon>Flavobacteriales</taxon>
        <taxon>Flavobacteriaceae</taxon>
        <taxon>Aquimarina</taxon>
    </lineage>
</organism>
<gene>
    <name evidence="1" type="ORF">ACFSR1_03905</name>
</gene>